<accession>A0A366GZI9</accession>
<dbReference type="InterPro" id="IPR009959">
    <property type="entry name" value="Cyclase_SnoaL-like"/>
</dbReference>
<dbReference type="AlphaFoldDB" id="A0A366GZI9"/>
<dbReference type="GO" id="GO:0030638">
    <property type="term" value="P:polyketide metabolic process"/>
    <property type="evidence" value="ECO:0007669"/>
    <property type="project" value="InterPro"/>
</dbReference>
<dbReference type="Pfam" id="PF07366">
    <property type="entry name" value="SnoaL"/>
    <property type="match status" value="1"/>
</dbReference>
<dbReference type="InterPro" id="IPR032710">
    <property type="entry name" value="NTF2-like_dom_sf"/>
</dbReference>
<evidence type="ECO:0000313" key="2">
    <source>
        <dbReference type="Proteomes" id="UP000253628"/>
    </source>
</evidence>
<dbReference type="Proteomes" id="UP000253628">
    <property type="component" value="Unassembled WGS sequence"/>
</dbReference>
<name>A0A366GZI9_9BURK</name>
<protein>
    <submittedName>
        <fullName evidence="1">Steroid delta-isomerase-like uncharacterized protein</fullName>
    </submittedName>
</protein>
<gene>
    <name evidence="1" type="ORF">DFR37_12317</name>
</gene>
<dbReference type="SUPFAM" id="SSF54427">
    <property type="entry name" value="NTF2-like"/>
    <property type="match status" value="1"/>
</dbReference>
<dbReference type="GO" id="GO:0016853">
    <property type="term" value="F:isomerase activity"/>
    <property type="evidence" value="ECO:0007669"/>
    <property type="project" value="UniProtKB-KW"/>
</dbReference>
<reference evidence="1 2" key="1">
    <citation type="submission" date="2018-06" db="EMBL/GenBank/DDBJ databases">
        <title>Genomic Encyclopedia of Type Strains, Phase IV (KMG-IV): sequencing the most valuable type-strain genomes for metagenomic binning, comparative biology and taxonomic classification.</title>
        <authorList>
            <person name="Goeker M."/>
        </authorList>
    </citation>
    <scope>NUCLEOTIDE SEQUENCE [LARGE SCALE GENOMIC DNA]</scope>
    <source>
        <strain evidence="1 2">DSM 25520</strain>
    </source>
</reference>
<keyword evidence="2" id="KW-1185">Reference proteome</keyword>
<evidence type="ECO:0000313" key="1">
    <source>
        <dbReference type="EMBL" id="RBP34989.1"/>
    </source>
</evidence>
<organism evidence="1 2">
    <name type="scientific">Eoetvoesiella caeni</name>
    <dbReference type="NCBI Taxonomy" id="645616"/>
    <lineage>
        <taxon>Bacteria</taxon>
        <taxon>Pseudomonadati</taxon>
        <taxon>Pseudomonadota</taxon>
        <taxon>Betaproteobacteria</taxon>
        <taxon>Burkholderiales</taxon>
        <taxon>Alcaligenaceae</taxon>
        <taxon>Eoetvoesiella</taxon>
    </lineage>
</organism>
<dbReference type="RefSeq" id="WP_170139990.1">
    <property type="nucleotide sequence ID" value="NZ_JACCEU010000021.1"/>
</dbReference>
<dbReference type="EMBL" id="QNRQ01000023">
    <property type="protein sequence ID" value="RBP34989.1"/>
    <property type="molecule type" value="Genomic_DNA"/>
</dbReference>
<keyword evidence="1" id="KW-0413">Isomerase</keyword>
<dbReference type="Gene3D" id="3.10.450.50">
    <property type="match status" value="1"/>
</dbReference>
<proteinExistence type="predicted"/>
<comment type="caution">
    <text evidence="1">The sequence shown here is derived from an EMBL/GenBank/DDBJ whole genome shotgun (WGS) entry which is preliminary data.</text>
</comment>
<sequence>MSPKETVQAFVAAHNNHDIEKMMTYLTEDSVMIDVASPIPLDSKKDVAKLFSMIFAAIPDIHFEVSGLIEEGAKAFAALRTTGNGNGIWMGNDITGKRCEVFEGMFVDVVNGQIKTCMFYSDTATLSRQLADYAPALHMEAETPNIM</sequence>